<dbReference type="PROSITE" id="PS51257">
    <property type="entry name" value="PROKAR_LIPOPROTEIN"/>
    <property type="match status" value="1"/>
</dbReference>
<proteinExistence type="predicted"/>
<dbReference type="Gene3D" id="2.40.50.100">
    <property type="match status" value="1"/>
</dbReference>
<protein>
    <recommendedName>
        <fullName evidence="2">Multidrug resistance protein MdtA-like C-terminal permuted SH3 domain-containing protein</fullName>
    </recommendedName>
</protein>
<dbReference type="Gene3D" id="2.40.420.20">
    <property type="match status" value="1"/>
</dbReference>
<feature type="coiled-coil region" evidence="1">
    <location>
        <begin position="117"/>
        <end position="144"/>
    </location>
</feature>
<dbReference type="SUPFAM" id="SSF111369">
    <property type="entry name" value="HlyD-like secretion proteins"/>
    <property type="match status" value="1"/>
</dbReference>
<evidence type="ECO:0000256" key="1">
    <source>
        <dbReference type="SAM" id="Coils"/>
    </source>
</evidence>
<dbReference type="Gene3D" id="1.10.287.470">
    <property type="entry name" value="Helix hairpin bin"/>
    <property type="match status" value="1"/>
</dbReference>
<evidence type="ECO:0000313" key="3">
    <source>
        <dbReference type="EMBL" id="KQL44592.1"/>
    </source>
</evidence>
<feature type="domain" description="Multidrug resistance protein MdtA-like C-terminal permuted SH3" evidence="2">
    <location>
        <begin position="342"/>
        <end position="397"/>
    </location>
</feature>
<dbReference type="Gene3D" id="2.40.30.170">
    <property type="match status" value="1"/>
</dbReference>
<dbReference type="PANTHER" id="PTHR30469">
    <property type="entry name" value="MULTIDRUG RESISTANCE PROTEIN MDTA"/>
    <property type="match status" value="1"/>
</dbReference>
<dbReference type="PANTHER" id="PTHR30469:SF33">
    <property type="entry name" value="SLR1207 PROTEIN"/>
    <property type="match status" value="1"/>
</dbReference>
<sequence length="398" mass="44557">MSMNWRTVVSRMNAIRRHRKIKWAYLTVSLMLTGCSLFPKEEVVLAPPLVEPSPIKYEVAEVLQGTIVKSVKGNGSFTTVNTAELSFPETKELRLKSFSVQSGDQVKKGQLLAELDAADLEREIESARYEVEKAKLELLDAQRDNYYEVESAKLDVSKAEMNAKANETKLAKIEWDKALLDLAKLQDPKQRQYVVERARLNVKQKQMDLDNLQNRWTQTKLISPFDGIVLFVSNEQVGDEVDAHQTLITIGDPNKLFVMYIAPEKEALQDVKEGMKVILSGNGGENGEGTVVQTPLHVPSNLPEDLTKLYQRSLLISPKIPPKGLEIGTGVSIEVVLDKQDQALIIPRKALHEISGRKYVRVLDGNSKKEVDVETGIMNQTEVEIRKGLSAGQLVILE</sequence>
<keyword evidence="1" id="KW-0175">Coiled coil</keyword>
<evidence type="ECO:0000313" key="4">
    <source>
        <dbReference type="Proteomes" id="UP000051063"/>
    </source>
</evidence>
<dbReference type="Proteomes" id="UP000051063">
    <property type="component" value="Unassembled WGS sequence"/>
</dbReference>
<reference evidence="3 4" key="1">
    <citation type="submission" date="2015-09" db="EMBL/GenBank/DDBJ databases">
        <title>Genome sequencing project for genomic taxonomy and phylogenomics of Bacillus-like bacteria.</title>
        <authorList>
            <person name="Liu B."/>
            <person name="Wang J."/>
            <person name="Zhu Y."/>
            <person name="Liu G."/>
            <person name="Chen Q."/>
            <person name="Chen Z."/>
            <person name="Lan J."/>
            <person name="Che J."/>
            <person name="Ge C."/>
            <person name="Shi H."/>
            <person name="Pan Z."/>
            <person name="Liu X."/>
        </authorList>
    </citation>
    <scope>NUCLEOTIDE SEQUENCE [LARGE SCALE GENOMIC DNA]</scope>
    <source>
        <strain evidence="3 4">DSM 8552</strain>
    </source>
</reference>
<evidence type="ECO:0000259" key="2">
    <source>
        <dbReference type="Pfam" id="PF25967"/>
    </source>
</evidence>
<keyword evidence="4" id="KW-1185">Reference proteome</keyword>
<gene>
    <name evidence="3" type="ORF">AN963_24725</name>
</gene>
<accession>A0ABR5N268</accession>
<dbReference type="EMBL" id="LJJB01000013">
    <property type="protein sequence ID" value="KQL44592.1"/>
    <property type="molecule type" value="Genomic_DNA"/>
</dbReference>
<comment type="caution">
    <text evidence="3">The sequence shown here is derived from an EMBL/GenBank/DDBJ whole genome shotgun (WGS) entry which is preliminary data.</text>
</comment>
<name>A0ABR5N268_BRECH</name>
<organism evidence="3 4">
    <name type="scientific">Brevibacillus choshinensis</name>
    <dbReference type="NCBI Taxonomy" id="54911"/>
    <lineage>
        <taxon>Bacteria</taxon>
        <taxon>Bacillati</taxon>
        <taxon>Bacillota</taxon>
        <taxon>Bacilli</taxon>
        <taxon>Bacillales</taxon>
        <taxon>Paenibacillaceae</taxon>
        <taxon>Brevibacillus</taxon>
    </lineage>
</organism>
<dbReference type="Pfam" id="PF25967">
    <property type="entry name" value="RND-MFP_C"/>
    <property type="match status" value="1"/>
</dbReference>
<dbReference type="InterPro" id="IPR058627">
    <property type="entry name" value="MdtA-like_C"/>
</dbReference>